<sequence length="228" mass="25491">MQTPISASGNRIVSILHPAEGQLRAKTIVSRSNATPSGKYPSWKMGRMMQWGKSSELNAFRLLDAEPRVLAFREYPLAIQLICNDRAFKHYPEIQVDLSSGRELWRVCTAEQAASPDEVALTSLLKAQLPSYGYTYRIVTSESLALEPRLSIALSLLRYGRKTITLTEREHLLRILEKTGYIHWGTADAGLLGPRSRTIISRLALEGMLSVSCDAPLNPKTTFIWCSI</sequence>
<dbReference type="EMBL" id="LXJZ01000231">
    <property type="protein sequence ID" value="OAJ52592.1"/>
    <property type="molecule type" value="Genomic_DNA"/>
</dbReference>
<dbReference type="EMBL" id="LXKA01000371">
    <property type="protein sequence ID" value="OAJ52797.1"/>
    <property type="molecule type" value="Genomic_DNA"/>
</dbReference>
<evidence type="ECO:0000313" key="3">
    <source>
        <dbReference type="Proteomes" id="UP000077961"/>
    </source>
</evidence>
<dbReference type="OrthoDB" id="509902at2"/>
<evidence type="ECO:0000313" key="2">
    <source>
        <dbReference type="EMBL" id="OAJ52797.1"/>
    </source>
</evidence>
<protein>
    <recommendedName>
        <fullName evidence="5">TnsA endonuclease N-terminal domain-containing protein</fullName>
    </recommendedName>
</protein>
<evidence type="ECO:0000313" key="1">
    <source>
        <dbReference type="EMBL" id="OAJ52592.1"/>
    </source>
</evidence>
<gene>
    <name evidence="1" type="ORF">A6V36_13690</name>
    <name evidence="2" type="ORF">A6V37_09515</name>
</gene>
<keyword evidence="3" id="KW-1185">Reference proteome</keyword>
<proteinExistence type="predicted"/>
<evidence type="ECO:0000313" key="4">
    <source>
        <dbReference type="Proteomes" id="UP000078116"/>
    </source>
</evidence>
<evidence type="ECO:0008006" key="5">
    <source>
        <dbReference type="Google" id="ProtNLM"/>
    </source>
</evidence>
<dbReference type="Proteomes" id="UP000077961">
    <property type="component" value="Unassembled WGS sequence"/>
</dbReference>
<name>A0A1A9MY67_9BURK</name>
<reference evidence="3 4" key="1">
    <citation type="submission" date="2016-04" db="EMBL/GenBank/DDBJ databases">
        <title>Reclassification of Paraburkholderia panaciterrae (Farh et al. 2015) Dobritsa &amp; Samadpour 2016 as a later homotypic synonym of Paraburkholderia ginsengiterrae (Farh et al. 2015) Dobritsa &amp; Samadpour 2016.</title>
        <authorList>
            <person name="Dobritsa A.P."/>
            <person name="Kutumbaka K."/>
            <person name="Samadpour M."/>
        </authorList>
    </citation>
    <scope>NUCLEOTIDE SEQUENCE [LARGE SCALE GENOMIC DNA]</scope>
    <source>
        <strain evidence="2 4">DCY85</strain>
        <strain evidence="1 3">DCY85-1</strain>
    </source>
</reference>
<accession>A0A1A9MY67</accession>
<dbReference type="AlphaFoldDB" id="A0A1A9MY67"/>
<dbReference type="Proteomes" id="UP000078116">
    <property type="component" value="Unassembled WGS sequence"/>
</dbReference>
<dbReference type="RefSeq" id="WP_064272041.1">
    <property type="nucleotide sequence ID" value="NZ_LXJZ01000231.1"/>
</dbReference>
<organism evidence="2 4">
    <name type="scientific">Paraburkholderia ginsengiterrae</name>
    <dbReference type="NCBI Taxonomy" id="1462993"/>
    <lineage>
        <taxon>Bacteria</taxon>
        <taxon>Pseudomonadati</taxon>
        <taxon>Pseudomonadota</taxon>
        <taxon>Betaproteobacteria</taxon>
        <taxon>Burkholderiales</taxon>
        <taxon>Burkholderiaceae</taxon>
        <taxon>Paraburkholderia</taxon>
    </lineage>
</organism>
<dbReference type="STRING" id="1462993.A6V36_13690"/>
<comment type="caution">
    <text evidence="2">The sequence shown here is derived from an EMBL/GenBank/DDBJ whole genome shotgun (WGS) entry which is preliminary data.</text>
</comment>